<dbReference type="EMBL" id="JAUQOM010000025">
    <property type="protein sequence ID" value="MDO7837404.1"/>
    <property type="molecule type" value="Genomic_DNA"/>
</dbReference>
<sequence>MKVRWTPEAEQDRIKIIDYIADENPRAAVRMDELFGEAAGRLAGFPHMGRTGKIAGTRELIPHENYRLVYQVEDDTVWILTLVHTSRQWPPLGSRGA</sequence>
<dbReference type="Pfam" id="PF05016">
    <property type="entry name" value="ParE_toxin"/>
    <property type="match status" value="1"/>
</dbReference>
<dbReference type="InterPro" id="IPR035093">
    <property type="entry name" value="RelE/ParE_toxin_dom_sf"/>
</dbReference>
<proteinExistence type="inferred from homology"/>
<keyword evidence="4" id="KW-1185">Reference proteome</keyword>
<organism evidence="3 4">
    <name type="scientific">Sphingobium cyanobacteriorum</name>
    <dbReference type="NCBI Taxonomy" id="3063954"/>
    <lineage>
        <taxon>Bacteria</taxon>
        <taxon>Pseudomonadati</taxon>
        <taxon>Pseudomonadota</taxon>
        <taxon>Alphaproteobacteria</taxon>
        <taxon>Sphingomonadales</taxon>
        <taxon>Sphingomonadaceae</taxon>
        <taxon>Sphingobium</taxon>
    </lineage>
</organism>
<evidence type="ECO:0000256" key="2">
    <source>
        <dbReference type="ARBA" id="ARBA00022649"/>
    </source>
</evidence>
<dbReference type="InterPro" id="IPR051803">
    <property type="entry name" value="TA_system_RelE-like_toxin"/>
</dbReference>
<dbReference type="Gene3D" id="3.30.2310.20">
    <property type="entry name" value="RelE-like"/>
    <property type="match status" value="1"/>
</dbReference>
<comment type="similarity">
    <text evidence="1">Belongs to the RelE toxin family.</text>
</comment>
<protein>
    <submittedName>
        <fullName evidence="3">Type II toxin-antitoxin system RelE/ParE family toxin</fullName>
    </submittedName>
</protein>
<gene>
    <name evidence="3" type="ORF">Q4610_20375</name>
</gene>
<evidence type="ECO:0000313" key="4">
    <source>
        <dbReference type="Proteomes" id="UP001176471"/>
    </source>
</evidence>
<name>A0ABT8ZS95_9SPHN</name>
<dbReference type="InterPro" id="IPR007712">
    <property type="entry name" value="RelE/ParE_toxin"/>
</dbReference>
<dbReference type="Proteomes" id="UP001176471">
    <property type="component" value="Unassembled WGS sequence"/>
</dbReference>
<comment type="caution">
    <text evidence="3">The sequence shown here is derived from an EMBL/GenBank/DDBJ whole genome shotgun (WGS) entry which is preliminary data.</text>
</comment>
<dbReference type="RefSeq" id="WP_304537703.1">
    <property type="nucleotide sequence ID" value="NZ_JAUQOM010000025.1"/>
</dbReference>
<dbReference type="NCBIfam" id="TIGR02385">
    <property type="entry name" value="RelE_StbE"/>
    <property type="match status" value="1"/>
</dbReference>
<evidence type="ECO:0000313" key="3">
    <source>
        <dbReference type="EMBL" id="MDO7837404.1"/>
    </source>
</evidence>
<keyword evidence="2" id="KW-1277">Toxin-antitoxin system</keyword>
<evidence type="ECO:0000256" key="1">
    <source>
        <dbReference type="ARBA" id="ARBA00006226"/>
    </source>
</evidence>
<dbReference type="PANTHER" id="PTHR33755:SF6">
    <property type="entry name" value="PLASMID STABILIZATION SYSTEM PROTEIN"/>
    <property type="match status" value="1"/>
</dbReference>
<reference evidence="3" key="1">
    <citation type="submission" date="2023-07" db="EMBL/GenBank/DDBJ databases">
        <title>Bacterial whole genome sequence for Sphingobium sp. HBC34.</title>
        <authorList>
            <person name="Le V."/>
            <person name="Ko S.-R."/>
            <person name="Ahn C.-Y."/>
            <person name="Oh H.-M."/>
        </authorList>
    </citation>
    <scope>NUCLEOTIDE SEQUENCE</scope>
    <source>
        <strain evidence="3">HBC34</strain>
    </source>
</reference>
<dbReference type="PANTHER" id="PTHR33755">
    <property type="entry name" value="TOXIN PARE1-RELATED"/>
    <property type="match status" value="1"/>
</dbReference>
<accession>A0ABT8ZS95</accession>